<dbReference type="OrthoDB" id="2917053at2759"/>
<reference evidence="3" key="1">
    <citation type="journal article" date="2017" name="Nat. Ecol. Evol.">
        <title>Genome expansion and lineage-specific genetic innovations in the forest pathogenic fungi Armillaria.</title>
        <authorList>
            <person name="Sipos G."/>
            <person name="Prasanna A.N."/>
            <person name="Walter M.C."/>
            <person name="O'Connor E."/>
            <person name="Balint B."/>
            <person name="Krizsan K."/>
            <person name="Kiss B."/>
            <person name="Hess J."/>
            <person name="Varga T."/>
            <person name="Slot J."/>
            <person name="Riley R."/>
            <person name="Boka B."/>
            <person name="Rigling D."/>
            <person name="Barry K."/>
            <person name="Lee J."/>
            <person name="Mihaltcheva S."/>
            <person name="LaButti K."/>
            <person name="Lipzen A."/>
            <person name="Waldron R."/>
            <person name="Moloney N.M."/>
            <person name="Sperisen C."/>
            <person name="Kredics L."/>
            <person name="Vagvoelgyi C."/>
            <person name="Patrignani A."/>
            <person name="Fitzpatrick D."/>
            <person name="Nagy I."/>
            <person name="Doyle S."/>
            <person name="Anderson J.B."/>
            <person name="Grigoriev I.V."/>
            <person name="Gueldener U."/>
            <person name="Muensterkoetter M."/>
            <person name="Nagy L.G."/>
        </authorList>
    </citation>
    <scope>NUCLEOTIDE SEQUENCE [LARGE SCALE GENOMIC DNA]</scope>
    <source>
        <strain evidence="3">C18/9</strain>
    </source>
</reference>
<evidence type="ECO:0000256" key="1">
    <source>
        <dbReference type="SAM" id="Phobius"/>
    </source>
</evidence>
<feature type="transmembrane region" description="Helical" evidence="1">
    <location>
        <begin position="140"/>
        <end position="159"/>
    </location>
</feature>
<keyword evidence="1" id="KW-0812">Transmembrane</keyword>
<sequence>MAVRIDIPSDLTDADRAFMFQLLNAHLHSKMLYSLLHGVYTGIVAVTLWNIFMNKSRPIGRVMIVVIILLYIVTTVNTALIWFFVRAALVSSGRNFFTVYEAITTPGIIPGAMGTTGCISSILADTTIIWRCWIVWGRRWLTILLPILLLFSAIAFKIIATYEQYTTPDGFFIQFFVMYSSFILASTLLCTLLIIYRIFTVARAGGETGSTLRAYRHVIEVLVESSALYSVVLILYTAFFALDDVTMIYFDALAAIARGVAPTLLVGRVAAGHARPDDSWQGSVISGSLRFGTQPGRRSQTSSSTMTGDIFEDDDFEAQRRGEECGYHEPMEGQEDTAIGSVIREDVLEAPLDRPGDDTS</sequence>
<name>A0A284RE63_ARMOS</name>
<dbReference type="EMBL" id="FUEG01000007">
    <property type="protein sequence ID" value="SJL07050.1"/>
    <property type="molecule type" value="Genomic_DNA"/>
</dbReference>
<organism evidence="2 3">
    <name type="scientific">Armillaria ostoyae</name>
    <name type="common">Armillaria root rot fungus</name>
    <dbReference type="NCBI Taxonomy" id="47428"/>
    <lineage>
        <taxon>Eukaryota</taxon>
        <taxon>Fungi</taxon>
        <taxon>Dikarya</taxon>
        <taxon>Basidiomycota</taxon>
        <taxon>Agaricomycotina</taxon>
        <taxon>Agaricomycetes</taxon>
        <taxon>Agaricomycetidae</taxon>
        <taxon>Agaricales</taxon>
        <taxon>Marasmiineae</taxon>
        <taxon>Physalacriaceae</taxon>
        <taxon>Armillaria</taxon>
    </lineage>
</organism>
<keyword evidence="3" id="KW-1185">Reference proteome</keyword>
<dbReference type="AlphaFoldDB" id="A0A284RE63"/>
<evidence type="ECO:0000313" key="2">
    <source>
        <dbReference type="EMBL" id="SJL07050.1"/>
    </source>
</evidence>
<dbReference type="Proteomes" id="UP000219338">
    <property type="component" value="Unassembled WGS sequence"/>
</dbReference>
<feature type="transmembrane region" description="Helical" evidence="1">
    <location>
        <begin position="31"/>
        <end position="52"/>
    </location>
</feature>
<feature type="transmembrane region" description="Helical" evidence="1">
    <location>
        <begin position="217"/>
        <end position="242"/>
    </location>
</feature>
<evidence type="ECO:0000313" key="3">
    <source>
        <dbReference type="Proteomes" id="UP000219338"/>
    </source>
</evidence>
<feature type="transmembrane region" description="Helical" evidence="1">
    <location>
        <begin position="108"/>
        <end position="128"/>
    </location>
</feature>
<keyword evidence="1" id="KW-1133">Transmembrane helix</keyword>
<feature type="transmembrane region" description="Helical" evidence="1">
    <location>
        <begin position="171"/>
        <end position="196"/>
    </location>
</feature>
<dbReference type="OMA" id="VNTALIW"/>
<proteinExistence type="predicted"/>
<gene>
    <name evidence="2" type="ORF">ARMOST_10393</name>
</gene>
<accession>A0A284RE63</accession>
<keyword evidence="1" id="KW-0472">Membrane</keyword>
<feature type="transmembrane region" description="Helical" evidence="1">
    <location>
        <begin position="64"/>
        <end position="88"/>
    </location>
</feature>
<protein>
    <recommendedName>
        <fullName evidence="4">Integral membrane protein</fullName>
    </recommendedName>
</protein>
<evidence type="ECO:0008006" key="4">
    <source>
        <dbReference type="Google" id="ProtNLM"/>
    </source>
</evidence>